<name>A0A1G1VTM2_9BACT</name>
<evidence type="ECO:0000256" key="2">
    <source>
        <dbReference type="SAM" id="SignalP"/>
    </source>
</evidence>
<evidence type="ECO:0000313" key="4">
    <source>
        <dbReference type="Proteomes" id="UP000179233"/>
    </source>
</evidence>
<reference evidence="3 4" key="1">
    <citation type="journal article" date="2016" name="Nat. Commun.">
        <title>Thousands of microbial genomes shed light on interconnected biogeochemical processes in an aquifer system.</title>
        <authorList>
            <person name="Anantharaman K."/>
            <person name="Brown C.T."/>
            <person name="Hug L.A."/>
            <person name="Sharon I."/>
            <person name="Castelle C.J."/>
            <person name="Probst A.J."/>
            <person name="Thomas B.C."/>
            <person name="Singh A."/>
            <person name="Wilkins M.J."/>
            <person name="Karaoz U."/>
            <person name="Brodie E.L."/>
            <person name="Williams K.H."/>
            <person name="Hubbard S.S."/>
            <person name="Banfield J.F."/>
        </authorList>
    </citation>
    <scope>NUCLEOTIDE SEQUENCE [LARGE SCALE GENOMIC DNA]</scope>
</reference>
<evidence type="ECO:0000256" key="1">
    <source>
        <dbReference type="SAM" id="Phobius"/>
    </source>
</evidence>
<keyword evidence="1" id="KW-1133">Transmembrane helix</keyword>
<accession>A0A1G1VTM2</accession>
<feature type="chain" id="PRO_5009581086" evidence="2">
    <location>
        <begin position="28"/>
        <end position="186"/>
    </location>
</feature>
<dbReference type="Proteomes" id="UP000179233">
    <property type="component" value="Unassembled WGS sequence"/>
</dbReference>
<protein>
    <submittedName>
        <fullName evidence="3">Uncharacterized protein</fullName>
    </submittedName>
</protein>
<keyword evidence="1" id="KW-0812">Transmembrane</keyword>
<comment type="caution">
    <text evidence="3">The sequence shown here is derived from an EMBL/GenBank/DDBJ whole genome shotgun (WGS) entry which is preliminary data.</text>
</comment>
<gene>
    <name evidence="3" type="ORF">A2786_04680</name>
</gene>
<evidence type="ECO:0000313" key="3">
    <source>
        <dbReference type="EMBL" id="OGY18761.1"/>
    </source>
</evidence>
<feature type="signal peptide" evidence="2">
    <location>
        <begin position="1"/>
        <end position="27"/>
    </location>
</feature>
<proteinExistence type="predicted"/>
<dbReference type="AlphaFoldDB" id="A0A1G1VTM2"/>
<organism evidence="3 4">
    <name type="scientific">Candidatus Chisholmbacteria bacterium RIFCSPHIGHO2_01_FULL_52_32</name>
    <dbReference type="NCBI Taxonomy" id="1797591"/>
    <lineage>
        <taxon>Bacteria</taxon>
        <taxon>Candidatus Chisholmiibacteriota</taxon>
    </lineage>
</organism>
<feature type="transmembrane region" description="Helical" evidence="1">
    <location>
        <begin position="149"/>
        <end position="179"/>
    </location>
</feature>
<keyword evidence="1" id="KW-0472">Membrane</keyword>
<keyword evidence="2" id="KW-0732">Signal</keyword>
<sequence length="186" mass="20716">MKMIKKLLILFGMLVVLALFTQPRAMAQGMMGQWTASTAAEQPSESVDQILQEITGGQSVAIVDEIDCDKVTDIQFERLGDAFMGVMHPDPEVHERMDRMMGGEGSETLRTAHISMGKNYLGCTKDIEGRWMPMMGWGGMMNQNWSGGWGAWGGLHVLFGLTTWILVMALLVALIRYLWMKGGEKK</sequence>
<dbReference type="EMBL" id="MHCJ01000003">
    <property type="protein sequence ID" value="OGY18761.1"/>
    <property type="molecule type" value="Genomic_DNA"/>
</dbReference>